<evidence type="ECO:0000313" key="5">
    <source>
        <dbReference type="Proteomes" id="UP000183107"/>
    </source>
</evidence>
<dbReference type="EMBL" id="FOVJ01000001">
    <property type="protein sequence ID" value="SFN40812.1"/>
    <property type="molecule type" value="Genomic_DNA"/>
</dbReference>
<comment type="similarity">
    <text evidence="1 2">Belongs to the outer membrane factor (OMF) (TC 1.B.17) family.</text>
</comment>
<keyword evidence="2" id="KW-0564">Palmitate</keyword>
<keyword evidence="2" id="KW-0472">Membrane</keyword>
<dbReference type="PANTHER" id="PTHR30203:SF30">
    <property type="entry name" value="OUTER MEMBRANE PROTEIN-RELATED"/>
    <property type="match status" value="1"/>
</dbReference>
<comment type="subcellular location">
    <subcellularLocation>
        <location evidence="2">Cell membrane</location>
        <topology evidence="2">Lipid-anchor</topology>
    </subcellularLocation>
</comment>
<feature type="coiled-coil region" evidence="3">
    <location>
        <begin position="191"/>
        <end position="218"/>
    </location>
</feature>
<evidence type="ECO:0000256" key="2">
    <source>
        <dbReference type="RuleBase" id="RU362097"/>
    </source>
</evidence>
<keyword evidence="2" id="KW-0812">Transmembrane</keyword>
<dbReference type="SUPFAM" id="SSF56954">
    <property type="entry name" value="Outer membrane efflux proteins (OEP)"/>
    <property type="match status" value="1"/>
</dbReference>
<dbReference type="Gene3D" id="1.20.1600.10">
    <property type="entry name" value="Outer membrane efflux proteins (OEP)"/>
    <property type="match status" value="1"/>
</dbReference>
<evidence type="ECO:0000256" key="1">
    <source>
        <dbReference type="ARBA" id="ARBA00007613"/>
    </source>
</evidence>
<dbReference type="Pfam" id="PF02321">
    <property type="entry name" value="OEP"/>
    <property type="match status" value="2"/>
</dbReference>
<protein>
    <submittedName>
        <fullName evidence="4">Efflux transporter, outer membrane factor (OMF) lipoprotein, NodT family</fullName>
    </submittedName>
</protein>
<dbReference type="InterPro" id="IPR003423">
    <property type="entry name" value="OMP_efflux"/>
</dbReference>
<dbReference type="PROSITE" id="PS51257">
    <property type="entry name" value="PROKAR_LIPOPROTEIN"/>
    <property type="match status" value="1"/>
</dbReference>
<dbReference type="Proteomes" id="UP000183107">
    <property type="component" value="Unassembled WGS sequence"/>
</dbReference>
<accession>A0A1I4YS07</accession>
<keyword evidence="3" id="KW-0175">Coiled coil</keyword>
<dbReference type="PANTHER" id="PTHR30203">
    <property type="entry name" value="OUTER MEMBRANE CATION EFFLUX PROTEIN"/>
    <property type="match status" value="1"/>
</dbReference>
<sequence>MKNKTFRLMVLVVSGLMLQGCIPKVAIKKADAPLPAAFEPGVLETTNTATVMRKDFFDDPALLDLLDIAVANNKEINIMLQRITIAQNEIQRRRGEYLPFVGIRAGAGGDKVGEFTRKGALEEHLPLAGHAFPTFLGDFRFELFSTWEVDIWKRLRNARQVAVLEYMASKEGQNFLVTNLVADVAHSYYELLALDNHLENLEQNIRIQENALEMVKQLLLYARTTALAVRRYEAEVAKNKSNIYKIKQDITVVENRINFLLGRTPQPIQRASSGFMEQNPKVLMTGIPSQLLQNRPDIKQAELELSAAELNIKVARANFFPSFSINAAVGFEAFAVKYLFNSPQSLAAAVAGELVAPLVNRYAIRAEYKNASARQIQAAYEYEQSIINAYVEVANQISNIDKLKKNYELKTSQVEALVQSIDVANQLFKSARTDYLDVLLTQRDTLDAKQDLIETQQKKFDAMVDLYRSLGGGWQDEPMTDAQKSYLSALSEEAGEKMDENLSKTEAAKKIDELSVKLVED</sequence>
<proteinExistence type="inferred from homology"/>
<evidence type="ECO:0000313" key="4">
    <source>
        <dbReference type="EMBL" id="SFN40812.1"/>
    </source>
</evidence>
<dbReference type="Gene3D" id="2.20.200.10">
    <property type="entry name" value="Outer membrane efflux proteins (OEP)"/>
    <property type="match status" value="1"/>
</dbReference>
<dbReference type="InterPro" id="IPR010131">
    <property type="entry name" value="MdtP/NodT-like"/>
</dbReference>
<keyword evidence="2" id="KW-1134">Transmembrane beta strand</keyword>
<keyword evidence="2 4" id="KW-0449">Lipoprotein</keyword>
<reference evidence="5" key="1">
    <citation type="submission" date="2016-10" db="EMBL/GenBank/DDBJ databases">
        <authorList>
            <person name="Varghese N."/>
        </authorList>
    </citation>
    <scope>NUCLEOTIDE SEQUENCE [LARGE SCALE GENOMIC DNA]</scope>
    <source>
        <strain evidence="5">Nsp8</strain>
    </source>
</reference>
<dbReference type="InterPro" id="IPR021425">
    <property type="entry name" value="DUF3072"/>
</dbReference>
<evidence type="ECO:0000256" key="3">
    <source>
        <dbReference type="SAM" id="Coils"/>
    </source>
</evidence>
<dbReference type="Pfam" id="PF11272">
    <property type="entry name" value="DUF3072"/>
    <property type="match status" value="1"/>
</dbReference>
<dbReference type="AlphaFoldDB" id="A0A1I4YS07"/>
<dbReference type="NCBIfam" id="TIGR01845">
    <property type="entry name" value="outer_NodT"/>
    <property type="match status" value="1"/>
</dbReference>
<dbReference type="GO" id="GO:0015562">
    <property type="term" value="F:efflux transmembrane transporter activity"/>
    <property type="evidence" value="ECO:0007669"/>
    <property type="project" value="InterPro"/>
</dbReference>
<keyword evidence="5" id="KW-1185">Reference proteome</keyword>
<dbReference type="GO" id="GO:0005886">
    <property type="term" value="C:plasma membrane"/>
    <property type="evidence" value="ECO:0007669"/>
    <property type="project" value="UniProtKB-SubCell"/>
</dbReference>
<name>A0A1I4YS07_9PROT</name>
<gene>
    <name evidence="4" type="ORF">SAMN05216386_0858</name>
</gene>
<organism evidence="4 5">
    <name type="scientific">Nitrosospira briensis</name>
    <dbReference type="NCBI Taxonomy" id="35799"/>
    <lineage>
        <taxon>Bacteria</taxon>
        <taxon>Pseudomonadati</taxon>
        <taxon>Pseudomonadota</taxon>
        <taxon>Betaproteobacteria</taxon>
        <taxon>Nitrosomonadales</taxon>
        <taxon>Nitrosomonadaceae</taxon>
        <taxon>Nitrosospira</taxon>
    </lineage>
</organism>